<feature type="transmembrane region" description="Helical" evidence="13">
    <location>
        <begin position="197"/>
        <end position="220"/>
    </location>
</feature>
<evidence type="ECO:0000256" key="5">
    <source>
        <dbReference type="ARBA" id="ARBA00022500"/>
    </source>
</evidence>
<dbReference type="NCBIfam" id="TIGR03818">
    <property type="entry name" value="MotA1"/>
    <property type="match status" value="1"/>
</dbReference>
<keyword evidence="12 13" id="KW-0472">Membrane</keyword>
<comment type="similarity">
    <text evidence="2">Belongs to the MotA family.</text>
</comment>
<keyword evidence="11" id="KW-0406">Ion transport</keyword>
<evidence type="ECO:0000256" key="7">
    <source>
        <dbReference type="ARBA" id="ARBA00022692"/>
    </source>
</evidence>
<keyword evidence="4" id="KW-1003">Cell membrane</keyword>
<evidence type="ECO:0000256" key="4">
    <source>
        <dbReference type="ARBA" id="ARBA00022475"/>
    </source>
</evidence>
<feature type="transmembrane region" description="Helical" evidence="13">
    <location>
        <begin position="32"/>
        <end position="49"/>
    </location>
</feature>
<name>A0A8J2YVJ8_9PROT</name>
<evidence type="ECO:0000256" key="2">
    <source>
        <dbReference type="ARBA" id="ARBA00008038"/>
    </source>
</evidence>
<keyword evidence="16" id="KW-0966">Cell projection</keyword>
<keyword evidence="6" id="KW-0997">Cell inner membrane</keyword>
<gene>
    <name evidence="16" type="ORF">GCM10011611_36780</name>
</gene>
<evidence type="ECO:0000256" key="8">
    <source>
        <dbReference type="ARBA" id="ARBA00022779"/>
    </source>
</evidence>
<evidence type="ECO:0000259" key="14">
    <source>
        <dbReference type="Pfam" id="PF01618"/>
    </source>
</evidence>
<comment type="subcellular location">
    <subcellularLocation>
        <location evidence="1">Cell inner membrane</location>
        <topology evidence="1">Multi-pass membrane protein</topology>
    </subcellularLocation>
</comment>
<keyword evidence="10 13" id="KW-1133">Transmembrane helix</keyword>
<dbReference type="EMBL" id="BMJQ01000009">
    <property type="protein sequence ID" value="GGF27380.1"/>
    <property type="molecule type" value="Genomic_DNA"/>
</dbReference>
<dbReference type="GO" id="GO:0006935">
    <property type="term" value="P:chemotaxis"/>
    <property type="evidence" value="ECO:0007669"/>
    <property type="project" value="UniProtKB-KW"/>
</dbReference>
<evidence type="ECO:0000256" key="12">
    <source>
        <dbReference type="ARBA" id="ARBA00023136"/>
    </source>
</evidence>
<keyword evidence="7 13" id="KW-0812">Transmembrane</keyword>
<dbReference type="PANTHER" id="PTHR30433:SF4">
    <property type="entry name" value="MOTILITY PROTEIN A"/>
    <property type="match status" value="1"/>
</dbReference>
<reference evidence="16" key="2">
    <citation type="submission" date="2020-09" db="EMBL/GenBank/DDBJ databases">
        <authorList>
            <person name="Sun Q."/>
            <person name="Zhou Y."/>
        </authorList>
    </citation>
    <scope>NUCLEOTIDE SEQUENCE</scope>
    <source>
        <strain evidence="16">CGMCC 1.15725</strain>
    </source>
</reference>
<dbReference type="GO" id="GO:0005886">
    <property type="term" value="C:plasma membrane"/>
    <property type="evidence" value="ECO:0007669"/>
    <property type="project" value="UniProtKB-SubCell"/>
</dbReference>
<evidence type="ECO:0000259" key="15">
    <source>
        <dbReference type="Pfam" id="PF20560"/>
    </source>
</evidence>
<dbReference type="Proteomes" id="UP000646365">
    <property type="component" value="Unassembled WGS sequence"/>
</dbReference>
<dbReference type="PANTHER" id="PTHR30433">
    <property type="entry name" value="CHEMOTAXIS PROTEIN MOTA"/>
    <property type="match status" value="1"/>
</dbReference>
<evidence type="ECO:0000256" key="9">
    <source>
        <dbReference type="ARBA" id="ARBA00022781"/>
    </source>
</evidence>
<dbReference type="Pfam" id="PF20560">
    <property type="entry name" value="MotA_N"/>
    <property type="match status" value="1"/>
</dbReference>
<dbReference type="RefSeq" id="WP_189048387.1">
    <property type="nucleotide sequence ID" value="NZ_BMJQ01000009.1"/>
</dbReference>
<organism evidence="16 17">
    <name type="scientific">Aliidongia dinghuensis</name>
    <dbReference type="NCBI Taxonomy" id="1867774"/>
    <lineage>
        <taxon>Bacteria</taxon>
        <taxon>Pseudomonadati</taxon>
        <taxon>Pseudomonadota</taxon>
        <taxon>Alphaproteobacteria</taxon>
        <taxon>Rhodospirillales</taxon>
        <taxon>Dongiaceae</taxon>
        <taxon>Aliidongia</taxon>
    </lineage>
</organism>
<evidence type="ECO:0000256" key="6">
    <source>
        <dbReference type="ARBA" id="ARBA00022519"/>
    </source>
</evidence>
<dbReference type="InterPro" id="IPR002898">
    <property type="entry name" value="MotA_ExbB_proton_chnl"/>
</dbReference>
<dbReference type="AlphaFoldDB" id="A0A8J2YVJ8"/>
<evidence type="ECO:0000256" key="11">
    <source>
        <dbReference type="ARBA" id="ARBA00023065"/>
    </source>
</evidence>
<evidence type="ECO:0000256" key="3">
    <source>
        <dbReference type="ARBA" id="ARBA00022448"/>
    </source>
</evidence>
<feature type="domain" description="Motility protein A N-terminal" evidence="15">
    <location>
        <begin position="4"/>
        <end position="93"/>
    </location>
</feature>
<accession>A0A8J2YVJ8</accession>
<keyword evidence="3" id="KW-0813">Transport</keyword>
<feature type="domain" description="MotA/TolQ/ExbB proton channel" evidence="14">
    <location>
        <begin position="137"/>
        <end position="237"/>
    </location>
</feature>
<dbReference type="GO" id="GO:0071978">
    <property type="term" value="P:bacterial-type flagellum-dependent swarming motility"/>
    <property type="evidence" value="ECO:0007669"/>
    <property type="project" value="InterPro"/>
</dbReference>
<protein>
    <submittedName>
        <fullName evidence="16">Flagellar motor stator protein MotA</fullName>
    </submittedName>
</protein>
<keyword evidence="16" id="KW-0969">Cilium</keyword>
<dbReference type="PROSITE" id="PS01307">
    <property type="entry name" value="MOTA"/>
    <property type="match status" value="1"/>
</dbReference>
<keyword evidence="9" id="KW-0375">Hydrogen ion transport</keyword>
<dbReference type="InterPro" id="IPR047055">
    <property type="entry name" value="MotA-like"/>
</dbReference>
<keyword evidence="17" id="KW-1185">Reference proteome</keyword>
<comment type="caution">
    <text evidence="16">The sequence shown here is derived from an EMBL/GenBank/DDBJ whole genome shotgun (WGS) entry which is preliminary data.</text>
</comment>
<feature type="transmembrane region" description="Helical" evidence="13">
    <location>
        <begin position="172"/>
        <end position="191"/>
    </location>
</feature>
<keyword evidence="16" id="KW-0282">Flagellum</keyword>
<proteinExistence type="inferred from homology"/>
<reference evidence="16" key="1">
    <citation type="journal article" date="2014" name="Int. J. Syst. Evol. Microbiol.">
        <title>Complete genome sequence of Corynebacterium casei LMG S-19264T (=DSM 44701T), isolated from a smear-ripened cheese.</title>
        <authorList>
            <consortium name="US DOE Joint Genome Institute (JGI-PGF)"/>
            <person name="Walter F."/>
            <person name="Albersmeier A."/>
            <person name="Kalinowski J."/>
            <person name="Ruckert C."/>
        </authorList>
    </citation>
    <scope>NUCLEOTIDE SEQUENCE</scope>
    <source>
        <strain evidence="16">CGMCC 1.15725</strain>
    </source>
</reference>
<evidence type="ECO:0000313" key="16">
    <source>
        <dbReference type="EMBL" id="GGF27380.1"/>
    </source>
</evidence>
<dbReference type="InterPro" id="IPR022522">
    <property type="entry name" value="Flagellar_motor_stator_MotA"/>
</dbReference>
<dbReference type="InterPro" id="IPR046786">
    <property type="entry name" value="MotA_N"/>
</dbReference>
<evidence type="ECO:0000313" key="17">
    <source>
        <dbReference type="Proteomes" id="UP000646365"/>
    </source>
</evidence>
<keyword evidence="8" id="KW-0283">Flagellar rotation</keyword>
<dbReference type="InterPro" id="IPR000540">
    <property type="entry name" value="Flag_MotA_CS"/>
</dbReference>
<keyword evidence="5" id="KW-0145">Chemotaxis</keyword>
<evidence type="ECO:0000256" key="1">
    <source>
        <dbReference type="ARBA" id="ARBA00004429"/>
    </source>
</evidence>
<dbReference type="Pfam" id="PF01618">
    <property type="entry name" value="MotA_ExbB"/>
    <property type="match status" value="1"/>
</dbReference>
<evidence type="ECO:0000256" key="10">
    <source>
        <dbReference type="ARBA" id="ARBA00022989"/>
    </source>
</evidence>
<evidence type="ECO:0000256" key="13">
    <source>
        <dbReference type="SAM" id="Phobius"/>
    </source>
</evidence>
<sequence length="287" mass="30903">MFFFIGVGVVLVAVFGGYVANDGHLPALWQPFEFIIIVGAAIGAFIISNPQTVLKAVGKEFPKVFKGPKFGKPAFVELLVMLNVVFKLAKSKGAMALETHVENPEESSIFQQYPTFLHDHHAVDFFCDFFRMLIMGADNAHEMEALMDARIEVHHHESLEVSHAITGMADGMPALGIVAAVLGVIHTMGSITEPPEVLGHLIGGALVGTFLGVLISYGFVAPMAAKLKSVADAEVRYYICMKSGIIAYMQGYAPIMAVESARMVLLAHDQPSFADIEQAIDNAPAAA</sequence>
<dbReference type="GO" id="GO:1902600">
    <property type="term" value="P:proton transmembrane transport"/>
    <property type="evidence" value="ECO:0007669"/>
    <property type="project" value="UniProtKB-KW"/>
</dbReference>